<evidence type="ECO:0000313" key="3">
    <source>
        <dbReference type="Proteomes" id="UP000253383"/>
    </source>
</evidence>
<evidence type="ECO:0000313" key="2">
    <source>
        <dbReference type="EMBL" id="RCR70186.1"/>
    </source>
</evidence>
<reference evidence="2 3" key="1">
    <citation type="submission" date="2018-07" db="EMBL/GenBank/DDBJ databases">
        <title>Genome analysis of Larkinella rosea.</title>
        <authorList>
            <person name="Zhou Z."/>
            <person name="Wang G."/>
        </authorList>
    </citation>
    <scope>NUCLEOTIDE SEQUENCE [LARGE SCALE GENOMIC DNA]</scope>
    <source>
        <strain evidence="3">zzj9</strain>
    </source>
</reference>
<evidence type="ECO:0000256" key="1">
    <source>
        <dbReference type="SAM" id="Phobius"/>
    </source>
</evidence>
<keyword evidence="1" id="KW-0812">Transmembrane</keyword>
<accession>A0A368JTA1</accession>
<feature type="transmembrane region" description="Helical" evidence="1">
    <location>
        <begin position="64"/>
        <end position="83"/>
    </location>
</feature>
<protein>
    <submittedName>
        <fullName evidence="2">Uncharacterized protein</fullName>
    </submittedName>
</protein>
<comment type="caution">
    <text evidence="2">The sequence shown here is derived from an EMBL/GenBank/DDBJ whole genome shotgun (WGS) entry which is preliminary data.</text>
</comment>
<feature type="transmembrane region" description="Helical" evidence="1">
    <location>
        <begin position="104"/>
        <end position="127"/>
    </location>
</feature>
<dbReference type="EMBL" id="QOWE01000005">
    <property type="protein sequence ID" value="RCR70186.1"/>
    <property type="molecule type" value="Genomic_DNA"/>
</dbReference>
<keyword evidence="1" id="KW-1133">Transmembrane helix</keyword>
<dbReference type="Proteomes" id="UP000253383">
    <property type="component" value="Unassembled WGS sequence"/>
</dbReference>
<dbReference type="AlphaFoldDB" id="A0A368JTA1"/>
<dbReference type="RefSeq" id="WP_114405352.1">
    <property type="nucleotide sequence ID" value="NZ_QOWE01000005.1"/>
</dbReference>
<gene>
    <name evidence="2" type="ORF">DUE52_07420</name>
</gene>
<name>A0A368JTA1_9BACT</name>
<keyword evidence="1" id="KW-0472">Membrane</keyword>
<proteinExistence type="predicted"/>
<organism evidence="2 3">
    <name type="scientific">Larkinella punicea</name>
    <dbReference type="NCBI Taxonomy" id="2315727"/>
    <lineage>
        <taxon>Bacteria</taxon>
        <taxon>Pseudomonadati</taxon>
        <taxon>Bacteroidota</taxon>
        <taxon>Cytophagia</taxon>
        <taxon>Cytophagales</taxon>
        <taxon>Spirosomataceae</taxon>
        <taxon>Larkinella</taxon>
    </lineage>
</organism>
<feature type="transmembrane region" description="Helical" evidence="1">
    <location>
        <begin position="139"/>
        <end position="160"/>
    </location>
</feature>
<sequence length="176" mass="19570">MMFPILVFALRRRFFGFFRSAESILGLILRLVFMAALALSAGAMGWLIDLAATSDKMGANPNNLILISNGVVCGQWMWMEFFPTYTPRSTLFSKTFPIPYRAQWIGTLLYDAFTVSVVGSGLLFVILNAFSETYTNAHLVSSLLLLGNAVIFVQLLKAFLESTHGGKRYSCWVGEC</sequence>
<keyword evidence="3" id="KW-1185">Reference proteome</keyword>